<evidence type="ECO:0000259" key="1">
    <source>
        <dbReference type="Pfam" id="PF03372"/>
    </source>
</evidence>
<feature type="domain" description="Endonuclease/exonuclease/phosphatase" evidence="1">
    <location>
        <begin position="6"/>
        <end position="278"/>
    </location>
</feature>
<dbReference type="RefSeq" id="WP_093148769.1">
    <property type="nucleotide sequence ID" value="NZ_FNBW01000003.1"/>
</dbReference>
<dbReference type="Proteomes" id="UP000198615">
    <property type="component" value="Unassembled WGS sequence"/>
</dbReference>
<dbReference type="PANTHER" id="PTHR14859">
    <property type="entry name" value="CALCOFLUOR WHITE HYPERSENSITIVE PROTEIN PRECURSOR"/>
    <property type="match status" value="1"/>
</dbReference>
<evidence type="ECO:0000313" key="3">
    <source>
        <dbReference type="Proteomes" id="UP000198615"/>
    </source>
</evidence>
<dbReference type="GO" id="GO:0004519">
    <property type="term" value="F:endonuclease activity"/>
    <property type="evidence" value="ECO:0007669"/>
    <property type="project" value="UniProtKB-KW"/>
</dbReference>
<keyword evidence="2" id="KW-0255">Endonuclease</keyword>
<dbReference type="GO" id="GO:0006506">
    <property type="term" value="P:GPI anchor biosynthetic process"/>
    <property type="evidence" value="ECO:0007669"/>
    <property type="project" value="TreeGrafter"/>
</dbReference>
<name>A0A8G2BFF1_9PROT</name>
<sequence>MRLVIATYNIQYALGQDGRYDIARIADAVAEADIILFQEVTQNWTRNDGEDQVAELAARLNRHVVFGSTFDSDASAVVDGKVVNRRRTFGNMIASRWPILSSRTQLLPKHALPETMDVQRCVVEGICQTPAGPIRAYSVHLSHISAGQRLPQVEVLMRFIREAQTDALPADGPFPQAWDGDAVEVPLPASVILGGDFNCTADSREIALVCGEMDPHRGRLRRADQLVDTFVAAGHDPLVASTFYTRETAYKIDHLVATPDLAGSVVRSWIGDSKASDHYPVFVELDWAGVTV</sequence>
<gene>
    <name evidence="2" type="ORF">SAMN05660686_01102</name>
</gene>
<evidence type="ECO:0000313" key="2">
    <source>
        <dbReference type="EMBL" id="SDF38362.1"/>
    </source>
</evidence>
<dbReference type="GO" id="GO:0016020">
    <property type="term" value="C:membrane"/>
    <property type="evidence" value="ECO:0007669"/>
    <property type="project" value="GOC"/>
</dbReference>
<dbReference type="PANTHER" id="PTHR14859:SF15">
    <property type="entry name" value="ENDONUCLEASE_EXONUCLEASE_PHOSPHATASE DOMAIN-CONTAINING PROTEIN"/>
    <property type="match status" value="1"/>
</dbReference>
<dbReference type="OrthoDB" id="9813425at2"/>
<keyword evidence="3" id="KW-1185">Reference proteome</keyword>
<dbReference type="AlphaFoldDB" id="A0A8G2BFF1"/>
<proteinExistence type="predicted"/>
<protein>
    <submittedName>
        <fullName evidence="2">Metal-dependent hydrolase, endonuclease/exonuclease/phosphatase family</fullName>
    </submittedName>
</protein>
<reference evidence="2 3" key="1">
    <citation type="submission" date="2016-10" db="EMBL/GenBank/DDBJ databases">
        <authorList>
            <person name="Varghese N."/>
            <person name="Submissions S."/>
        </authorList>
    </citation>
    <scope>NUCLEOTIDE SEQUENCE [LARGE SCALE GENOMIC DNA]</scope>
    <source>
        <strain evidence="2 3">DSM 18839</strain>
    </source>
</reference>
<dbReference type="InterPro" id="IPR005135">
    <property type="entry name" value="Endo/exonuclease/phosphatase"/>
</dbReference>
<accession>A0A8G2BFF1</accession>
<keyword evidence="2" id="KW-0378">Hydrolase</keyword>
<dbReference type="Gene3D" id="3.60.10.10">
    <property type="entry name" value="Endonuclease/exonuclease/phosphatase"/>
    <property type="match status" value="1"/>
</dbReference>
<comment type="caution">
    <text evidence="2">The sequence shown here is derived from an EMBL/GenBank/DDBJ whole genome shotgun (WGS) entry which is preliminary data.</text>
</comment>
<dbReference type="GO" id="GO:0004527">
    <property type="term" value="F:exonuclease activity"/>
    <property type="evidence" value="ECO:0007669"/>
    <property type="project" value="UniProtKB-KW"/>
</dbReference>
<keyword evidence="2" id="KW-0269">Exonuclease</keyword>
<dbReference type="InterPro" id="IPR051916">
    <property type="entry name" value="GPI-anchor_lipid_remodeler"/>
</dbReference>
<dbReference type="EMBL" id="FNBW01000003">
    <property type="protein sequence ID" value="SDF38362.1"/>
    <property type="molecule type" value="Genomic_DNA"/>
</dbReference>
<organism evidence="2 3">
    <name type="scientific">Thalassobaculum litoreum DSM 18839</name>
    <dbReference type="NCBI Taxonomy" id="1123362"/>
    <lineage>
        <taxon>Bacteria</taxon>
        <taxon>Pseudomonadati</taxon>
        <taxon>Pseudomonadota</taxon>
        <taxon>Alphaproteobacteria</taxon>
        <taxon>Rhodospirillales</taxon>
        <taxon>Thalassobaculaceae</taxon>
        <taxon>Thalassobaculum</taxon>
    </lineage>
</organism>
<dbReference type="InterPro" id="IPR036691">
    <property type="entry name" value="Endo/exonu/phosph_ase_sf"/>
</dbReference>
<dbReference type="Pfam" id="PF03372">
    <property type="entry name" value="Exo_endo_phos"/>
    <property type="match status" value="1"/>
</dbReference>
<dbReference type="SUPFAM" id="SSF56219">
    <property type="entry name" value="DNase I-like"/>
    <property type="match status" value="1"/>
</dbReference>
<keyword evidence="2" id="KW-0540">Nuclease</keyword>